<dbReference type="InterPro" id="IPR028081">
    <property type="entry name" value="Leu-bd"/>
</dbReference>
<evidence type="ECO:0000259" key="4">
    <source>
        <dbReference type="Pfam" id="PF13458"/>
    </source>
</evidence>
<comment type="similarity">
    <text evidence="1">Belongs to the leucine-binding protein family.</text>
</comment>
<keyword evidence="3" id="KW-0813">Transport</keyword>
<dbReference type="Proteomes" id="UP001369958">
    <property type="component" value="Chromosome"/>
</dbReference>
<proteinExistence type="inferred from homology"/>
<dbReference type="PROSITE" id="PS51318">
    <property type="entry name" value="TAT"/>
    <property type="match status" value="1"/>
</dbReference>
<evidence type="ECO:0000313" key="6">
    <source>
        <dbReference type="Proteomes" id="UP001369958"/>
    </source>
</evidence>
<dbReference type="PANTHER" id="PTHR30483:SF6">
    <property type="entry name" value="PERIPLASMIC BINDING PROTEIN OF ABC TRANSPORTER FOR NATURAL AMINO ACIDS"/>
    <property type="match status" value="1"/>
</dbReference>
<dbReference type="InterPro" id="IPR028082">
    <property type="entry name" value="Peripla_BP_I"/>
</dbReference>
<evidence type="ECO:0000256" key="2">
    <source>
        <dbReference type="ARBA" id="ARBA00022729"/>
    </source>
</evidence>
<sequence length="438" mass="47204">MNKLILPRGINRRRFLKGAAGAGTAIAATSLFTPAIRAQAPTIRIGYVTPQSGGLAGFAEADQMMIEMFQQAVAGGLAIGGTTYNVEVVVRDSQSNPNRAGEVAQELIVSEGVDLMLTASTPDTTNPVSTVCELEQMPCISTMAPWDAWFMGRQANPASPEGFFYTYHFFPGSADWFTTYTNMWAQLDGLNQNVGGLWPNDPDGNAFSDPNTGFPPFLANLGYDVTDPGRYANLSDDFSAQIAQFQQNDCDIVTGLMIPPDFTTYWTQSLQQGYRPPVCTMGRCILFPSAVEALGDQGHNLSTEVWWSPSHPYSSSMNGMSAAELAQAFTEQTGRQWTQPIGFTHALFEVALDVLSRSADPKDLDANTDAIAATNLETIVGQVAFGRDNVPGFASANVSTTKLVGGQWRLADEGYDLVIVDNQTAPEIEVAGEMEAIA</sequence>
<evidence type="ECO:0000256" key="1">
    <source>
        <dbReference type="ARBA" id="ARBA00010062"/>
    </source>
</evidence>
<dbReference type="Gene3D" id="3.40.50.2300">
    <property type="match status" value="2"/>
</dbReference>
<protein>
    <submittedName>
        <fullName evidence="5">ABC transporter substrate-binding protein</fullName>
    </submittedName>
</protein>
<keyword evidence="3" id="KW-0029">Amino-acid transport</keyword>
<evidence type="ECO:0000313" key="5">
    <source>
        <dbReference type="EMBL" id="WWT32477.1"/>
    </source>
</evidence>
<gene>
    <name evidence="5" type="ORF">V6617_15915</name>
</gene>
<dbReference type="CDD" id="cd06337">
    <property type="entry name" value="PBP1_ABC_ligand_binding-like"/>
    <property type="match status" value="1"/>
</dbReference>
<keyword evidence="6" id="KW-1185">Reference proteome</keyword>
<dbReference type="InterPro" id="IPR019546">
    <property type="entry name" value="TAT_signal_bac_arc"/>
</dbReference>
<reference evidence="5 6" key="1">
    <citation type="submission" date="2024-02" db="EMBL/GenBank/DDBJ databases">
        <title>Complete genome sequence of Pelagibacterium nitratireducens ZH15.</title>
        <authorList>
            <person name="Zhao L.H."/>
        </authorList>
    </citation>
    <scope>NUCLEOTIDE SEQUENCE [LARGE SCALE GENOMIC DNA]</scope>
    <source>
        <strain evidence="5 6">ZH15</strain>
    </source>
</reference>
<feature type="domain" description="Leucine-binding protein" evidence="4">
    <location>
        <begin position="42"/>
        <end position="389"/>
    </location>
</feature>
<keyword evidence="2" id="KW-0732">Signal</keyword>
<dbReference type="SUPFAM" id="SSF53822">
    <property type="entry name" value="Periplasmic binding protein-like I"/>
    <property type="match status" value="1"/>
</dbReference>
<dbReference type="PANTHER" id="PTHR30483">
    <property type="entry name" value="LEUCINE-SPECIFIC-BINDING PROTEIN"/>
    <property type="match status" value="1"/>
</dbReference>
<accession>A0ABZ2HY53</accession>
<organism evidence="5 6">
    <name type="scientific">Pelagibacterium nitratireducens</name>
    <dbReference type="NCBI Taxonomy" id="1046114"/>
    <lineage>
        <taxon>Bacteria</taxon>
        <taxon>Pseudomonadati</taxon>
        <taxon>Pseudomonadota</taxon>
        <taxon>Alphaproteobacteria</taxon>
        <taxon>Hyphomicrobiales</taxon>
        <taxon>Devosiaceae</taxon>
        <taxon>Pelagibacterium</taxon>
    </lineage>
</organism>
<evidence type="ECO:0000256" key="3">
    <source>
        <dbReference type="ARBA" id="ARBA00022970"/>
    </source>
</evidence>
<dbReference type="Pfam" id="PF13458">
    <property type="entry name" value="Peripla_BP_6"/>
    <property type="match status" value="1"/>
</dbReference>
<dbReference type="EMBL" id="CP146275">
    <property type="protein sequence ID" value="WWT32477.1"/>
    <property type="molecule type" value="Genomic_DNA"/>
</dbReference>
<dbReference type="NCBIfam" id="TIGR01409">
    <property type="entry name" value="TAT_signal_seq"/>
    <property type="match status" value="1"/>
</dbReference>
<dbReference type="InterPro" id="IPR051010">
    <property type="entry name" value="BCAA_transport"/>
</dbReference>
<name>A0ABZ2HY53_9HYPH</name>
<dbReference type="InterPro" id="IPR006311">
    <property type="entry name" value="TAT_signal"/>
</dbReference>
<dbReference type="RefSeq" id="WP_338607902.1">
    <property type="nucleotide sequence ID" value="NZ_CP146275.1"/>
</dbReference>